<dbReference type="SUPFAM" id="SSF55383">
    <property type="entry name" value="Copper amine oxidase, domain N"/>
    <property type="match status" value="1"/>
</dbReference>
<dbReference type="Pfam" id="PF07833">
    <property type="entry name" value="Cu_amine_oxidN1"/>
    <property type="match status" value="1"/>
</dbReference>
<keyword evidence="5" id="KW-0732">Signal</keyword>
<dbReference type="Gene3D" id="3.20.20.80">
    <property type="entry name" value="Glycosidases"/>
    <property type="match status" value="1"/>
</dbReference>
<sequence>MKNKKIVLLSMAAGILAMSLMAAPMPVCADAIWDRWQQADSLAAAGQTAEAAVQWKFLADYYAGTGDWQNAALFSGKLDAYYDKIGDYDQAIHYYERENAFWVKAGKDWGDVKLQRAEQIRTTIEVYRQDADQERLRAASLPASGQLAKFEPAYGAYIGMYSEQDPKVGNYFTNIDDVYGKKHAIYLAYAHFGQPFPTIYAQRAKEAGGALQIAWEPDDGLSSVTDGAYLREWARAAKASGIPIFLRFASEMNGNWINWHGNPAAYISKFRMLHDVFAEEAPNVAMVWSPSDNYENGDPSVPPMLATSNVERLTRIYNTYADRKPIMLSETGVPHYSHATDEDFTEWAKLNLQRLYEIMPYKYPRLKAITYFNVDQGQGKARNDYLLSDNHEIQNYYSQLIRNPYLLSSVSEAAQPADGIGYVPLDADHQTFTKTMKLIPFIKIPDVYIGKVEYELNGRVLAAQSDLPYGLELQAGAVPEGSVLKIRVFNKAGKQVASKSFGVSSQIAVDVDGARPSFTQAPLSISGSTMVPLRAIFEAMGAEVSYDATTKTVTAQNGCTVAVLSIDQTTAYVNGTQVQLEVPAQLVNGYTVAPARFVGEAFGGQVSWDGKMRTVTITKGKLRGASR</sequence>
<evidence type="ECO:0000256" key="2">
    <source>
        <dbReference type="ARBA" id="ARBA00022801"/>
    </source>
</evidence>
<evidence type="ECO:0000256" key="4">
    <source>
        <dbReference type="PROSITE-ProRule" id="PRU01100"/>
    </source>
</evidence>
<feature type="active site" description="Proton donor" evidence="4">
    <location>
        <position position="251"/>
    </location>
</feature>
<evidence type="ECO:0000259" key="6">
    <source>
        <dbReference type="PROSITE" id="PS51764"/>
    </source>
</evidence>
<evidence type="ECO:0000256" key="3">
    <source>
        <dbReference type="ARBA" id="ARBA00023295"/>
    </source>
</evidence>
<evidence type="ECO:0000313" key="7">
    <source>
        <dbReference type="EMBL" id="MFC5450254.1"/>
    </source>
</evidence>
<evidence type="ECO:0000256" key="1">
    <source>
        <dbReference type="ARBA" id="ARBA00007754"/>
    </source>
</evidence>
<dbReference type="InterPro" id="IPR036582">
    <property type="entry name" value="Mao_N_sf"/>
</dbReference>
<dbReference type="EMBL" id="JBHSMJ010000025">
    <property type="protein sequence ID" value="MFC5450254.1"/>
    <property type="molecule type" value="Genomic_DNA"/>
</dbReference>
<feature type="active site" description="Nucleophile" evidence="4">
    <location>
        <position position="346"/>
    </location>
</feature>
<comment type="similarity">
    <text evidence="1 4">Belongs to the glycosyl hydrolase 26 family.</text>
</comment>
<dbReference type="InterPro" id="IPR017853">
    <property type="entry name" value="GH"/>
</dbReference>
<dbReference type="InterPro" id="IPR022790">
    <property type="entry name" value="GH26_dom"/>
</dbReference>
<name>A0ABW0KA86_9BACL</name>
<organism evidence="7 8">
    <name type="scientific">Paenibacillus aestuarii</name>
    <dbReference type="NCBI Taxonomy" id="516965"/>
    <lineage>
        <taxon>Bacteria</taxon>
        <taxon>Bacillati</taxon>
        <taxon>Bacillota</taxon>
        <taxon>Bacilli</taxon>
        <taxon>Bacillales</taxon>
        <taxon>Paenibacillaceae</taxon>
        <taxon>Paenibacillus</taxon>
    </lineage>
</organism>
<dbReference type="PROSITE" id="PS51764">
    <property type="entry name" value="GH26"/>
    <property type="match status" value="1"/>
</dbReference>
<feature type="chain" id="PRO_5046478297" evidence="5">
    <location>
        <begin position="23"/>
        <end position="627"/>
    </location>
</feature>
<dbReference type="InterPro" id="IPR012854">
    <property type="entry name" value="Cu_amine_oxidase-like_N"/>
</dbReference>
<dbReference type="Proteomes" id="UP001596044">
    <property type="component" value="Unassembled WGS sequence"/>
</dbReference>
<dbReference type="SUPFAM" id="SSF51445">
    <property type="entry name" value="(Trans)glycosidases"/>
    <property type="match status" value="1"/>
</dbReference>
<protein>
    <submittedName>
        <fullName evidence="7">Stalk domain-containing protein</fullName>
    </submittedName>
</protein>
<keyword evidence="2 4" id="KW-0378">Hydrolase</keyword>
<dbReference type="InterPro" id="IPR000805">
    <property type="entry name" value="Glyco_hydro_26"/>
</dbReference>
<dbReference type="Gene3D" id="3.30.457.10">
    <property type="entry name" value="Copper amine oxidase-like, N-terminal domain"/>
    <property type="match status" value="1"/>
</dbReference>
<dbReference type="PANTHER" id="PTHR40079:SF4">
    <property type="entry name" value="GH26 DOMAIN-CONTAINING PROTEIN-RELATED"/>
    <property type="match status" value="1"/>
</dbReference>
<proteinExistence type="inferred from homology"/>
<evidence type="ECO:0000313" key="8">
    <source>
        <dbReference type="Proteomes" id="UP001596044"/>
    </source>
</evidence>
<accession>A0ABW0KA86</accession>
<gene>
    <name evidence="7" type="ORF">ACFPOG_18555</name>
</gene>
<reference evidence="8" key="1">
    <citation type="journal article" date="2019" name="Int. J. Syst. Evol. Microbiol.">
        <title>The Global Catalogue of Microorganisms (GCM) 10K type strain sequencing project: providing services to taxonomists for standard genome sequencing and annotation.</title>
        <authorList>
            <consortium name="The Broad Institute Genomics Platform"/>
            <consortium name="The Broad Institute Genome Sequencing Center for Infectious Disease"/>
            <person name="Wu L."/>
            <person name="Ma J."/>
        </authorList>
    </citation>
    <scope>NUCLEOTIDE SEQUENCE [LARGE SCALE GENOMIC DNA]</scope>
    <source>
        <strain evidence="8">KACC 11904</strain>
    </source>
</reference>
<feature type="domain" description="GH26" evidence="6">
    <location>
        <begin position="136"/>
        <end position="403"/>
    </location>
</feature>
<keyword evidence="3 4" id="KW-0326">Glycosidase</keyword>
<comment type="caution">
    <text evidence="7">The sequence shown here is derived from an EMBL/GenBank/DDBJ whole genome shotgun (WGS) entry which is preliminary data.</text>
</comment>
<dbReference type="PANTHER" id="PTHR40079">
    <property type="entry name" value="MANNAN ENDO-1,4-BETA-MANNOSIDASE E-RELATED"/>
    <property type="match status" value="1"/>
</dbReference>
<keyword evidence="8" id="KW-1185">Reference proteome</keyword>
<evidence type="ECO:0000256" key="5">
    <source>
        <dbReference type="SAM" id="SignalP"/>
    </source>
</evidence>
<feature type="signal peptide" evidence="5">
    <location>
        <begin position="1"/>
        <end position="22"/>
    </location>
</feature>